<sequence length="261" mass="29154">MKVTFEPVPEAASSPSISDVSSGGCCDLSRDRVGVRFAELHCLDGKVLWRYPNGGLMIRFEPNLFERGALRFCIRFMRQSLDTALFGIDGNKISLFASNIKERANDNDDDDAVHCLTTNHTDVLLFMELRKLHGMTGFYYSVVPLNSSASSHSVDRINDVTSTCRQCSFSGTIMAMLHAGIVFPVRLRAGCSTEMYFGRGSKSEFLIVAKYELGRAVLVCAQPWSEWPPIETIGHYPPWSDYCNGHVAILIRHSFSFHVVI</sequence>
<organism evidence="9">
    <name type="scientific">Soboliphyme baturini</name>
    <dbReference type="NCBI Taxonomy" id="241478"/>
    <lineage>
        <taxon>Eukaryota</taxon>
        <taxon>Metazoa</taxon>
        <taxon>Ecdysozoa</taxon>
        <taxon>Nematoda</taxon>
        <taxon>Enoplea</taxon>
        <taxon>Dorylaimia</taxon>
        <taxon>Dioctophymatida</taxon>
        <taxon>Dioctophymatoidea</taxon>
        <taxon>Soboliphymatidae</taxon>
        <taxon>Soboliphyme</taxon>
    </lineage>
</organism>
<feature type="compositionally biased region" description="Low complexity" evidence="6">
    <location>
        <begin position="13"/>
        <end position="22"/>
    </location>
</feature>
<dbReference type="PANTHER" id="PTHR28593">
    <property type="entry name" value="METEORIN-LIKE PROTEIN"/>
    <property type="match status" value="1"/>
</dbReference>
<accession>A0A183IWX3</accession>
<proteinExistence type="inferred from homology"/>
<evidence type="ECO:0000256" key="3">
    <source>
        <dbReference type="ARBA" id="ARBA00022525"/>
    </source>
</evidence>
<dbReference type="InterPro" id="IPR051998">
    <property type="entry name" value="Meteorin-like"/>
</dbReference>
<dbReference type="AlphaFoldDB" id="A0A183IWX3"/>
<evidence type="ECO:0000313" key="7">
    <source>
        <dbReference type="EMBL" id="VDP15410.1"/>
    </source>
</evidence>
<keyword evidence="3" id="KW-0964">Secreted</keyword>
<reference evidence="9" key="1">
    <citation type="submission" date="2016-06" db="UniProtKB">
        <authorList>
            <consortium name="WormBaseParasite"/>
        </authorList>
    </citation>
    <scope>IDENTIFICATION</scope>
</reference>
<keyword evidence="4" id="KW-0732">Signal</keyword>
<comment type="subcellular location">
    <subcellularLocation>
        <location evidence="1">Secreted</location>
    </subcellularLocation>
</comment>
<dbReference type="GO" id="GO:0005615">
    <property type="term" value="C:extracellular space"/>
    <property type="evidence" value="ECO:0007669"/>
    <property type="project" value="TreeGrafter"/>
</dbReference>
<reference evidence="7 8" key="2">
    <citation type="submission" date="2018-11" db="EMBL/GenBank/DDBJ databases">
        <authorList>
            <consortium name="Pathogen Informatics"/>
        </authorList>
    </citation>
    <scope>NUCLEOTIDE SEQUENCE [LARGE SCALE GENOMIC DNA]</scope>
</reference>
<evidence type="ECO:0000313" key="9">
    <source>
        <dbReference type="WBParaSite" id="SBAD_0000842101-mRNA-1"/>
    </source>
</evidence>
<feature type="region of interest" description="Disordered" evidence="6">
    <location>
        <begin position="1"/>
        <end position="23"/>
    </location>
</feature>
<keyword evidence="5" id="KW-1015">Disulfide bond</keyword>
<dbReference type="WBParaSite" id="SBAD_0000842101-mRNA-1">
    <property type="protein sequence ID" value="SBAD_0000842101-mRNA-1"/>
    <property type="gene ID" value="SBAD_0000842101"/>
</dbReference>
<evidence type="ECO:0000256" key="2">
    <source>
        <dbReference type="ARBA" id="ARBA00005669"/>
    </source>
</evidence>
<evidence type="ECO:0000313" key="8">
    <source>
        <dbReference type="Proteomes" id="UP000270296"/>
    </source>
</evidence>
<evidence type="ECO:0000256" key="6">
    <source>
        <dbReference type="SAM" id="MobiDB-lite"/>
    </source>
</evidence>
<comment type="similarity">
    <text evidence="2">Belongs to the meteorin family.</text>
</comment>
<dbReference type="GO" id="GO:0005179">
    <property type="term" value="F:hormone activity"/>
    <property type="evidence" value="ECO:0007669"/>
    <property type="project" value="TreeGrafter"/>
</dbReference>
<evidence type="ECO:0000256" key="5">
    <source>
        <dbReference type="ARBA" id="ARBA00023157"/>
    </source>
</evidence>
<gene>
    <name evidence="7" type="ORF">SBAD_LOCUS8120</name>
</gene>
<keyword evidence="8" id="KW-1185">Reference proteome</keyword>
<name>A0A183IWX3_9BILA</name>
<dbReference type="Proteomes" id="UP000270296">
    <property type="component" value="Unassembled WGS sequence"/>
</dbReference>
<dbReference type="EMBL" id="UZAM01011275">
    <property type="protein sequence ID" value="VDP15410.1"/>
    <property type="molecule type" value="Genomic_DNA"/>
</dbReference>
<protein>
    <submittedName>
        <fullName evidence="9">FERM domain-containing protein</fullName>
    </submittedName>
</protein>
<dbReference type="PANTHER" id="PTHR28593:SF3">
    <property type="entry name" value="METEORIN-LIKE PROTEIN"/>
    <property type="match status" value="1"/>
</dbReference>
<evidence type="ECO:0000256" key="4">
    <source>
        <dbReference type="ARBA" id="ARBA00022729"/>
    </source>
</evidence>
<evidence type="ECO:0000256" key="1">
    <source>
        <dbReference type="ARBA" id="ARBA00004613"/>
    </source>
</evidence>